<feature type="domain" description="BRO1" evidence="7">
    <location>
        <begin position="8"/>
        <end position="396"/>
    </location>
</feature>
<dbReference type="GO" id="GO:0045022">
    <property type="term" value="P:early endosome to late endosome transport"/>
    <property type="evidence" value="ECO:0007669"/>
    <property type="project" value="TreeGrafter"/>
</dbReference>
<feature type="compositionally biased region" description="Pro residues" evidence="6">
    <location>
        <begin position="816"/>
        <end position="846"/>
    </location>
</feature>
<dbReference type="GO" id="GO:0005768">
    <property type="term" value="C:endosome"/>
    <property type="evidence" value="ECO:0007669"/>
    <property type="project" value="UniProtKB-SubCell"/>
</dbReference>
<dbReference type="InterPro" id="IPR004328">
    <property type="entry name" value="BRO1_dom"/>
</dbReference>
<sequence length="1099" mass="126148">MKEYPRLPMVYFEFKLSPSTADISTPIKKFIREYYGDDGEKYNKEIKEIEALRNAALRPSRDMTGCLTLKRYYSQLYTLYNKVKIMKGDLPITFTWQDVYSGQPVTGDIQFELDCLMYNIGALHAELGALNLRDNAENLRVACTHFQCSVWAFEQLKEQPHNKSKDMSHDIIAFIYQTVMAQAQECILGKSIMDNRKNCIIARVAAQVIEYYNSALSVLIQSSLNSDMDIAEIVGSKLFEEWKKFTEFKISYYSAVCALYMGDACQEQQKTGEQIAWYISGTQHLEQAEKLSKSLGKIEINLLSKALAKKKETAERDNDFVYHQPVPSSDKLTAVKGAPLATGVGFNVSDPEVCGKDIFARLVPIEAHEMASVYSENKDRILREMRTKVEDKDEELLTYLSSLQLDKDNLRPVANIVPDELIEICAELSVKPNICKDTQKMMDELNSISSEAQKNLDQAATLIEDEEEKEKKHQDKFGKRAPSMIIGELRKELEKHEETQSKSLAANKNLSQALEKLSKDIQLLIDCSAKDLERLLPPITDIPFDEDNIKEIEKLLDKVQEMKNQRASLEKQLREEVQSDDVLKHVIAHSKDELETIFEKELAKYDKTVSLLEQNLAAQENILNALTKASASYGKSRMALNEVNRLRVNRIQTLLTSFDGFMKVKDNIEKGLEFYKEFLSITNKMLTRLKSVIKVQDEERLQLVEAQIKKETFNLNTMTLSNSKLPEIPSSASNRGGPKLKDFLPYMSSRYNPSPDSYANNVFPVSNNQVQSYQHQQIPAQQVNPPNHSAYITPQSFHPPPTSTPQPQPQLQIQPQPQPQPQPQFQPQPQPQLQPQPQPQPQPQFQPQPQSQFQPQPQSQPQAQPQQQPYQSSQVAQSQLQQHYQLPTQPQQQQSYQPPQHPTQVQQQPYQPPQPSQTPQLQQQPYQIPQPQSQPQHQLYQPSPVQPQQSSYQISQPRQQYQSQQPQIQQVYQTPPPQSQQQPYHQVQSQFQQHQTYESPSLEQQYSHHLPSQQLPQQSYQPQEFSQHQPQLPSQQPQQPYQHPQPHRPPQPPRTQQFSQPNQAYLQAQQVPTQAQFSTDCCAVYPFCYHNNSNVNNQL</sequence>
<dbReference type="EMBL" id="CAEY01001043">
    <property type="status" value="NOT_ANNOTATED_CDS"/>
    <property type="molecule type" value="Genomic_DNA"/>
</dbReference>
<organism evidence="8 9">
    <name type="scientific">Tetranychus urticae</name>
    <name type="common">Two-spotted spider mite</name>
    <dbReference type="NCBI Taxonomy" id="32264"/>
    <lineage>
        <taxon>Eukaryota</taxon>
        <taxon>Metazoa</taxon>
        <taxon>Ecdysozoa</taxon>
        <taxon>Arthropoda</taxon>
        <taxon>Chelicerata</taxon>
        <taxon>Arachnida</taxon>
        <taxon>Acari</taxon>
        <taxon>Acariformes</taxon>
        <taxon>Trombidiformes</taxon>
        <taxon>Prostigmata</taxon>
        <taxon>Eleutherengona</taxon>
        <taxon>Raphignathae</taxon>
        <taxon>Tetranychoidea</taxon>
        <taxon>Tetranychidae</taxon>
        <taxon>Tetranychus</taxon>
    </lineage>
</organism>
<dbReference type="Gene3D" id="1.25.40.280">
    <property type="entry name" value="alix/aip1 like domains"/>
    <property type="match status" value="1"/>
</dbReference>
<evidence type="ECO:0000256" key="1">
    <source>
        <dbReference type="ARBA" id="ARBA00004177"/>
    </source>
</evidence>
<dbReference type="EnsemblMetazoa" id="tetur36g01240.1">
    <property type="protein sequence ID" value="tetur36g01240.1"/>
    <property type="gene ID" value="tetur36g01240"/>
</dbReference>
<gene>
    <name evidence="8" type="primary">107369998</name>
</gene>
<evidence type="ECO:0000256" key="3">
    <source>
        <dbReference type="ARBA" id="ARBA00022490"/>
    </source>
</evidence>
<dbReference type="eggNOG" id="KOG2220">
    <property type="taxonomic scope" value="Eukaryota"/>
</dbReference>
<evidence type="ECO:0000259" key="7">
    <source>
        <dbReference type="PROSITE" id="PS51180"/>
    </source>
</evidence>
<dbReference type="HOGENOM" id="CLU_007181_3_1_1"/>
<feature type="compositionally biased region" description="Pro residues" evidence="6">
    <location>
        <begin position="797"/>
        <end position="808"/>
    </location>
</feature>
<reference evidence="9" key="1">
    <citation type="submission" date="2011-08" db="EMBL/GenBank/DDBJ databases">
        <authorList>
            <person name="Rombauts S."/>
        </authorList>
    </citation>
    <scope>NUCLEOTIDE SEQUENCE</scope>
    <source>
        <strain evidence="9">London</strain>
    </source>
</reference>
<feature type="compositionally biased region" description="Polar residues" evidence="6">
    <location>
        <begin position="722"/>
        <end position="734"/>
    </location>
</feature>
<keyword evidence="4" id="KW-0967">Endosome</keyword>
<feature type="coiled-coil region" evidence="5">
    <location>
        <begin position="545"/>
        <end position="629"/>
    </location>
</feature>
<evidence type="ECO:0000256" key="5">
    <source>
        <dbReference type="SAM" id="Coils"/>
    </source>
</evidence>
<dbReference type="GO" id="GO:0043328">
    <property type="term" value="P:protein transport to vacuole involved in ubiquitin-dependent protein catabolic process via the multivesicular body sorting pathway"/>
    <property type="evidence" value="ECO:0007669"/>
    <property type="project" value="TreeGrafter"/>
</dbReference>
<feature type="compositionally biased region" description="Polar residues" evidence="6">
    <location>
        <begin position="772"/>
        <end position="793"/>
    </location>
</feature>
<dbReference type="InterPro" id="IPR038499">
    <property type="entry name" value="BRO1_sf"/>
</dbReference>
<dbReference type="STRING" id="32264.T1L3V4"/>
<keyword evidence="3" id="KW-0963">Cytoplasm</keyword>
<evidence type="ECO:0000256" key="2">
    <source>
        <dbReference type="ARBA" id="ARBA00004496"/>
    </source>
</evidence>
<feature type="compositionally biased region" description="Low complexity" evidence="6">
    <location>
        <begin position="847"/>
        <end position="909"/>
    </location>
</feature>
<name>T1L3V4_TETUR</name>
<dbReference type="KEGG" id="tut:107369998"/>
<dbReference type="Proteomes" id="UP000015104">
    <property type="component" value="Unassembled WGS sequence"/>
</dbReference>
<feature type="coiled-coil region" evidence="5">
    <location>
        <begin position="449"/>
        <end position="476"/>
    </location>
</feature>
<dbReference type="Gene3D" id="1.20.120.560">
    <property type="entry name" value="alix/aip1 in complex with the ypdl late domain"/>
    <property type="match status" value="1"/>
</dbReference>
<keyword evidence="9" id="KW-1185">Reference proteome</keyword>
<dbReference type="GO" id="GO:0032456">
    <property type="term" value="P:endocytic recycling"/>
    <property type="evidence" value="ECO:0007669"/>
    <property type="project" value="TreeGrafter"/>
</dbReference>
<dbReference type="OrthoDB" id="10266451at2759"/>
<feature type="region of interest" description="Disordered" evidence="6">
    <location>
        <begin position="722"/>
        <end position="748"/>
    </location>
</feature>
<accession>T1L3V4</accession>
<reference evidence="8" key="2">
    <citation type="submission" date="2015-06" db="UniProtKB">
        <authorList>
            <consortium name="EnsemblMetazoa"/>
        </authorList>
    </citation>
    <scope>IDENTIFICATION</scope>
</reference>
<proteinExistence type="predicted"/>
<dbReference type="PANTHER" id="PTHR23030">
    <property type="entry name" value="PCD6 INTERACTING PROTEIN-RELATED"/>
    <property type="match status" value="1"/>
</dbReference>
<protein>
    <recommendedName>
        <fullName evidence="7">BRO1 domain-containing protein</fullName>
    </recommendedName>
</protein>
<evidence type="ECO:0000256" key="4">
    <source>
        <dbReference type="ARBA" id="ARBA00022753"/>
    </source>
</evidence>
<dbReference type="Pfam" id="PF13949">
    <property type="entry name" value="ALIX_LYPXL_bnd"/>
    <property type="match status" value="1"/>
</dbReference>
<evidence type="ECO:0000313" key="9">
    <source>
        <dbReference type="Proteomes" id="UP000015104"/>
    </source>
</evidence>
<dbReference type="AlphaFoldDB" id="T1L3V4"/>
<dbReference type="Pfam" id="PF03097">
    <property type="entry name" value="BRO1"/>
    <property type="match status" value="1"/>
</dbReference>
<feature type="compositionally biased region" description="Low complexity" evidence="6">
    <location>
        <begin position="1007"/>
        <end position="1044"/>
    </location>
</feature>
<evidence type="ECO:0000313" key="8">
    <source>
        <dbReference type="EnsemblMetazoa" id="tetur36g01240.1"/>
    </source>
</evidence>
<keyword evidence="5" id="KW-0175">Coiled coil</keyword>
<evidence type="ECO:0000256" key="6">
    <source>
        <dbReference type="SAM" id="MobiDB-lite"/>
    </source>
</evidence>
<dbReference type="SMART" id="SM01041">
    <property type="entry name" value="BRO1"/>
    <property type="match status" value="1"/>
</dbReference>
<dbReference type="Gene3D" id="1.20.140.50">
    <property type="entry name" value="alix/aip1 like domains"/>
    <property type="match status" value="1"/>
</dbReference>
<feature type="compositionally biased region" description="Low complexity" evidence="6">
    <location>
        <begin position="917"/>
        <end position="996"/>
    </location>
</feature>
<dbReference type="OMA" id="PFPNQRM"/>
<dbReference type="InterPro" id="IPR025304">
    <property type="entry name" value="ALIX_V_dom"/>
</dbReference>
<dbReference type="PROSITE" id="PS51180">
    <property type="entry name" value="BRO1"/>
    <property type="match status" value="1"/>
</dbReference>
<feature type="region of interest" description="Disordered" evidence="6">
    <location>
        <begin position="772"/>
        <end position="1060"/>
    </location>
</feature>
<dbReference type="PANTHER" id="PTHR23030:SF30">
    <property type="entry name" value="TYROSINE-PROTEIN PHOSPHATASE NON-RECEPTOR TYPE 23"/>
    <property type="match status" value="1"/>
</dbReference>
<comment type="subcellular location">
    <subcellularLocation>
        <location evidence="2">Cytoplasm</location>
    </subcellularLocation>
    <subcellularLocation>
        <location evidence="1">Endosome</location>
    </subcellularLocation>
</comment>